<evidence type="ECO:0000313" key="2">
    <source>
        <dbReference type="Proteomes" id="UP000639643"/>
    </source>
</evidence>
<organism evidence="1 2">
    <name type="scientific">Colletotrichum musicola</name>
    <dbReference type="NCBI Taxonomy" id="2175873"/>
    <lineage>
        <taxon>Eukaryota</taxon>
        <taxon>Fungi</taxon>
        <taxon>Dikarya</taxon>
        <taxon>Ascomycota</taxon>
        <taxon>Pezizomycotina</taxon>
        <taxon>Sordariomycetes</taxon>
        <taxon>Hypocreomycetidae</taxon>
        <taxon>Glomerellales</taxon>
        <taxon>Glomerellaceae</taxon>
        <taxon>Colletotrichum</taxon>
        <taxon>Colletotrichum orchidearum species complex</taxon>
    </lineage>
</organism>
<gene>
    <name evidence="1" type="ORF">CMUS01_13174</name>
</gene>
<evidence type="ECO:0000313" key="1">
    <source>
        <dbReference type="EMBL" id="KAF6811920.1"/>
    </source>
</evidence>
<comment type="caution">
    <text evidence="1">The sequence shown here is derived from an EMBL/GenBank/DDBJ whole genome shotgun (WGS) entry which is preliminary data.</text>
</comment>
<dbReference type="AlphaFoldDB" id="A0A8H6JG54"/>
<proteinExistence type="predicted"/>
<protein>
    <submittedName>
        <fullName evidence="1">Uncharacterized protein</fullName>
    </submittedName>
</protein>
<dbReference type="EMBL" id="WIGM01000803">
    <property type="protein sequence ID" value="KAF6811920.1"/>
    <property type="molecule type" value="Genomic_DNA"/>
</dbReference>
<accession>A0A8H6JG54</accession>
<name>A0A8H6JG54_9PEZI</name>
<sequence>MAFNRVETARLTSSIPNRHKKAWFSGAVEEAKAPAKPSRGNCLSLDRLFTEHGRIRGCVCVFSGDGPDIEASKQHDVGASFAGL</sequence>
<keyword evidence="2" id="KW-1185">Reference proteome</keyword>
<reference evidence="1" key="1">
    <citation type="journal article" date="2020" name="Phytopathology">
        <title>Genome Sequence Resources of Colletotrichum truncatum, C. plurivorum, C. musicola, and C. sojae: Four Species Pathogenic to Soybean (Glycine max).</title>
        <authorList>
            <person name="Rogerio F."/>
            <person name="Boufleur T.R."/>
            <person name="Ciampi-Guillardi M."/>
            <person name="Sukno S.A."/>
            <person name="Thon M.R."/>
            <person name="Massola Junior N.S."/>
            <person name="Baroncelli R."/>
        </authorList>
    </citation>
    <scope>NUCLEOTIDE SEQUENCE</scope>
    <source>
        <strain evidence="1">LFN0074</strain>
    </source>
</reference>
<dbReference type="Proteomes" id="UP000639643">
    <property type="component" value="Unassembled WGS sequence"/>
</dbReference>